<evidence type="ECO:0000313" key="3">
    <source>
        <dbReference type="Proteomes" id="UP000823915"/>
    </source>
</evidence>
<dbReference type="AlphaFoldDB" id="A0A9D1YEW3"/>
<dbReference type="GO" id="GO:0016783">
    <property type="term" value="F:sulfurtransferase activity"/>
    <property type="evidence" value="ECO:0007669"/>
    <property type="project" value="InterPro"/>
</dbReference>
<dbReference type="InterPro" id="IPR014729">
    <property type="entry name" value="Rossmann-like_a/b/a_fold"/>
</dbReference>
<dbReference type="InterPro" id="IPR005232">
    <property type="entry name" value="LarE"/>
</dbReference>
<organism evidence="2 3">
    <name type="scientific">Candidatus Acutalibacter pullistercoris</name>
    <dbReference type="NCBI Taxonomy" id="2838418"/>
    <lineage>
        <taxon>Bacteria</taxon>
        <taxon>Bacillati</taxon>
        <taxon>Bacillota</taxon>
        <taxon>Clostridia</taxon>
        <taxon>Eubacteriales</taxon>
        <taxon>Acutalibacteraceae</taxon>
        <taxon>Acutalibacter</taxon>
    </lineage>
</organism>
<reference evidence="2" key="2">
    <citation type="submission" date="2021-04" db="EMBL/GenBank/DDBJ databases">
        <authorList>
            <person name="Gilroy R."/>
        </authorList>
    </citation>
    <scope>NUCLEOTIDE SEQUENCE</scope>
    <source>
        <strain evidence="2">1282</strain>
    </source>
</reference>
<dbReference type="InterPro" id="IPR052188">
    <property type="entry name" value="Ni-pincer_cofactor_biosynth"/>
</dbReference>
<dbReference type="PANTHER" id="PTHR43169">
    <property type="entry name" value="EXSB FAMILY PROTEIN"/>
    <property type="match status" value="1"/>
</dbReference>
<dbReference type="NCBIfam" id="TIGR00268">
    <property type="entry name" value="ATP-dependent sacrificial sulfur transferase LarE"/>
    <property type="match status" value="1"/>
</dbReference>
<dbReference type="EMBL" id="DXDU01000138">
    <property type="protein sequence ID" value="HIY27244.1"/>
    <property type="molecule type" value="Genomic_DNA"/>
</dbReference>
<accession>A0A9D1YEW3</accession>
<dbReference type="Proteomes" id="UP000823915">
    <property type="component" value="Unassembled WGS sequence"/>
</dbReference>
<dbReference type="PIRSF" id="PIRSF006661">
    <property type="entry name" value="PP-lp_UCP006661"/>
    <property type="match status" value="1"/>
</dbReference>
<protein>
    <submittedName>
        <fullName evidence="2">ATP-dependent sacrificial sulfur transferase LarE</fullName>
    </submittedName>
</protein>
<keyword evidence="2" id="KW-0808">Transferase</keyword>
<gene>
    <name evidence="2" type="primary">larE</name>
    <name evidence="2" type="ORF">H9838_08755</name>
</gene>
<comment type="caution">
    <text evidence="2">The sequence shown here is derived from an EMBL/GenBank/DDBJ whole genome shotgun (WGS) entry which is preliminary data.</text>
</comment>
<dbReference type="Gene3D" id="3.40.50.620">
    <property type="entry name" value="HUPs"/>
    <property type="match status" value="1"/>
</dbReference>
<sequence>MDLQAFFRENPRAALGFSGGVDSALLLWAGVTYGEQVRPYFVKTAFQPQFELEDARRLCRELGVELTVIELDILAAPRVAENPGDRCYHCKRALFTALRDRAQADGFSLLLDGTNASDDAGDRPGMRAISELSVRSPLRECGLTKDRVRALSREAGLFTWDKPAYACLATRIPTGEAITAEVLEQVERAEDALFALGYRDFRVRVFHGAARLQLREDQLQRAACEAGKLRQALGPWFQTVLLDLAPR</sequence>
<evidence type="ECO:0000313" key="2">
    <source>
        <dbReference type="EMBL" id="HIY27244.1"/>
    </source>
</evidence>
<dbReference type="CDD" id="cd01990">
    <property type="entry name" value="LarE-like"/>
    <property type="match status" value="1"/>
</dbReference>
<evidence type="ECO:0000256" key="1">
    <source>
        <dbReference type="PIRSR" id="PIRSR006661-1"/>
    </source>
</evidence>
<proteinExistence type="predicted"/>
<feature type="active site" description="Nucleophile and sulfur donor" evidence="1">
    <location>
        <position position="167"/>
    </location>
</feature>
<name>A0A9D1YEW3_9FIRM</name>
<dbReference type="PANTHER" id="PTHR43169:SF2">
    <property type="entry name" value="NAD_GMP SYNTHASE DOMAIN-CONTAINING PROTEIN"/>
    <property type="match status" value="1"/>
</dbReference>
<dbReference type="SUPFAM" id="SSF52402">
    <property type="entry name" value="Adenine nucleotide alpha hydrolases-like"/>
    <property type="match status" value="1"/>
</dbReference>
<reference evidence="2" key="1">
    <citation type="journal article" date="2021" name="PeerJ">
        <title>Extensive microbial diversity within the chicken gut microbiome revealed by metagenomics and culture.</title>
        <authorList>
            <person name="Gilroy R."/>
            <person name="Ravi A."/>
            <person name="Getino M."/>
            <person name="Pursley I."/>
            <person name="Horton D.L."/>
            <person name="Alikhan N.F."/>
            <person name="Baker D."/>
            <person name="Gharbi K."/>
            <person name="Hall N."/>
            <person name="Watson M."/>
            <person name="Adriaenssens E.M."/>
            <person name="Foster-Nyarko E."/>
            <person name="Jarju S."/>
            <person name="Secka A."/>
            <person name="Antonio M."/>
            <person name="Oren A."/>
            <person name="Chaudhuri R.R."/>
            <person name="La Ragione R."/>
            <person name="Hildebrand F."/>
            <person name="Pallen M.J."/>
        </authorList>
    </citation>
    <scope>NUCLEOTIDE SEQUENCE</scope>
    <source>
        <strain evidence="2">1282</strain>
    </source>
</reference>